<feature type="domain" description="DUF1990" evidence="1">
    <location>
        <begin position="107"/>
        <end position="210"/>
    </location>
</feature>
<gene>
    <name evidence="2" type="ORF">GCM10011600_30150</name>
</gene>
<dbReference type="Pfam" id="PF09348">
    <property type="entry name" value="DUF1990"/>
    <property type="match status" value="2"/>
</dbReference>
<protein>
    <recommendedName>
        <fullName evidence="1">DUF1990 domain-containing protein</fullName>
    </recommendedName>
</protein>
<organism evidence="2 3">
    <name type="scientific">Pseudolysinimonas yzui</name>
    <dbReference type="NCBI Taxonomy" id="2708254"/>
    <lineage>
        <taxon>Bacteria</taxon>
        <taxon>Bacillati</taxon>
        <taxon>Actinomycetota</taxon>
        <taxon>Actinomycetes</taxon>
        <taxon>Micrococcales</taxon>
        <taxon>Microbacteriaceae</taxon>
        <taxon>Pseudolysinimonas</taxon>
    </lineage>
</organism>
<dbReference type="PANTHER" id="PTHR34202:SF1">
    <property type="entry name" value="UPF0548 PROTEIN"/>
    <property type="match status" value="1"/>
</dbReference>
<proteinExistence type="predicted"/>
<evidence type="ECO:0000313" key="2">
    <source>
        <dbReference type="EMBL" id="GHF27263.1"/>
    </source>
</evidence>
<reference evidence="2" key="2">
    <citation type="submission" date="2020-09" db="EMBL/GenBank/DDBJ databases">
        <authorList>
            <person name="Sun Q."/>
            <person name="Zhou Y."/>
        </authorList>
    </citation>
    <scope>NUCLEOTIDE SEQUENCE</scope>
    <source>
        <strain evidence="2">CGMCC 1.16548</strain>
    </source>
</reference>
<comment type="caution">
    <text evidence="2">The sequence shown here is derived from an EMBL/GenBank/DDBJ whole genome shotgun (WGS) entry which is preliminary data.</text>
</comment>
<dbReference type="InterPro" id="IPR014457">
    <property type="entry name" value="UCP010260"/>
</dbReference>
<dbReference type="AlphaFoldDB" id="A0A8J3M3U8"/>
<dbReference type="PIRSF" id="PIRSF010260">
    <property type="entry name" value="UCP010260"/>
    <property type="match status" value="1"/>
</dbReference>
<evidence type="ECO:0000259" key="1">
    <source>
        <dbReference type="Pfam" id="PF09348"/>
    </source>
</evidence>
<dbReference type="InterPro" id="IPR018960">
    <property type="entry name" value="DUF1990"/>
</dbReference>
<feature type="domain" description="DUF1990" evidence="1">
    <location>
        <begin position="13"/>
        <end position="78"/>
    </location>
</feature>
<sequence length="218" mass="24550">MTDHLPIWQRPVTYAAIGATQDDDFLRYPPKGYRAIERKVRIGHGEERWHHAWTETLSLGIQRRSGLRVKRVESPAEVLENSYSPVTFDQEGQPVQPASTTSGEQVYADTGAKLVAAGETAILLLGWGPLSLRAPVRIVYVIDEPTRRGFAYGTLPGHPESGEEAFIVEQREDESVWLTIRAFSRPAHPALWIVYPVLWLVQAIITSRYEHALTRPLS</sequence>
<dbReference type="PANTHER" id="PTHR34202">
    <property type="entry name" value="UPF0548 PROTEIN"/>
    <property type="match status" value="1"/>
</dbReference>
<reference evidence="2" key="1">
    <citation type="journal article" date="2014" name="Int. J. Syst. Evol. Microbiol.">
        <title>Complete genome sequence of Corynebacterium casei LMG S-19264T (=DSM 44701T), isolated from a smear-ripened cheese.</title>
        <authorList>
            <consortium name="US DOE Joint Genome Institute (JGI-PGF)"/>
            <person name="Walter F."/>
            <person name="Albersmeier A."/>
            <person name="Kalinowski J."/>
            <person name="Ruckert C."/>
        </authorList>
    </citation>
    <scope>NUCLEOTIDE SEQUENCE</scope>
    <source>
        <strain evidence="2">CGMCC 1.16548</strain>
    </source>
</reference>
<evidence type="ECO:0000313" key="3">
    <source>
        <dbReference type="Proteomes" id="UP000617531"/>
    </source>
</evidence>
<name>A0A8J3M3U8_9MICO</name>
<accession>A0A8J3M3U8</accession>
<dbReference type="EMBL" id="BNAI01000014">
    <property type="protein sequence ID" value="GHF27263.1"/>
    <property type="molecule type" value="Genomic_DNA"/>
</dbReference>
<dbReference type="Proteomes" id="UP000617531">
    <property type="component" value="Unassembled WGS sequence"/>
</dbReference>
<keyword evidence="3" id="KW-1185">Reference proteome</keyword>